<feature type="transmembrane region" description="Helical" evidence="1">
    <location>
        <begin position="54"/>
        <end position="74"/>
    </location>
</feature>
<reference evidence="2 3" key="1">
    <citation type="submission" date="2023-07" db="EMBL/GenBank/DDBJ databases">
        <title>Paenibacillus sp. JX-17 nov. isolated from soil.</title>
        <authorList>
            <person name="Wan Y."/>
            <person name="Liu B."/>
        </authorList>
    </citation>
    <scope>NUCLEOTIDE SEQUENCE [LARGE SCALE GENOMIC DNA]</scope>
    <source>
        <strain evidence="2 3">JX-17</strain>
    </source>
</reference>
<evidence type="ECO:0000313" key="2">
    <source>
        <dbReference type="EMBL" id="MDO7908888.1"/>
    </source>
</evidence>
<sequence>AVTSSLITGFLYEGCFQTALLLTTPDGTLIAISISEVGFAVPFARLPCTTISSLICPTYALLFLVSLMILYQIVPV</sequence>
<keyword evidence="1" id="KW-0472">Membrane</keyword>
<organism evidence="2 3">
    <name type="scientific">Paenibacillus lacisoli</name>
    <dbReference type="NCBI Taxonomy" id="3064525"/>
    <lineage>
        <taxon>Bacteria</taxon>
        <taxon>Bacillati</taxon>
        <taxon>Bacillota</taxon>
        <taxon>Bacilli</taxon>
        <taxon>Bacillales</taxon>
        <taxon>Paenibacillaceae</taxon>
        <taxon>Paenibacillus</taxon>
    </lineage>
</organism>
<dbReference type="EMBL" id="JAUQTB010000027">
    <property type="protein sequence ID" value="MDO7908888.1"/>
    <property type="molecule type" value="Genomic_DNA"/>
</dbReference>
<protein>
    <submittedName>
        <fullName evidence="2">Uncharacterized protein</fullName>
    </submittedName>
</protein>
<gene>
    <name evidence="2" type="ORF">Q5741_21155</name>
</gene>
<name>A0ABT9CK24_9BACL</name>
<feature type="non-terminal residue" evidence="2">
    <location>
        <position position="1"/>
    </location>
</feature>
<evidence type="ECO:0000256" key="1">
    <source>
        <dbReference type="SAM" id="Phobius"/>
    </source>
</evidence>
<keyword evidence="1" id="KW-0812">Transmembrane</keyword>
<accession>A0ABT9CK24</accession>
<dbReference type="Proteomes" id="UP001240171">
    <property type="component" value="Unassembled WGS sequence"/>
</dbReference>
<proteinExistence type="predicted"/>
<evidence type="ECO:0000313" key="3">
    <source>
        <dbReference type="Proteomes" id="UP001240171"/>
    </source>
</evidence>
<comment type="caution">
    <text evidence="2">The sequence shown here is derived from an EMBL/GenBank/DDBJ whole genome shotgun (WGS) entry which is preliminary data.</text>
</comment>
<keyword evidence="1" id="KW-1133">Transmembrane helix</keyword>
<keyword evidence="3" id="KW-1185">Reference proteome</keyword>